<evidence type="ECO:0000256" key="3">
    <source>
        <dbReference type="ARBA" id="ARBA00022896"/>
    </source>
</evidence>
<keyword evidence="5" id="KW-0560">Oxidoreductase</keyword>
<evidence type="ECO:0000313" key="8">
    <source>
        <dbReference type="EMBL" id="CAI5724925.1"/>
    </source>
</evidence>
<reference evidence="8" key="1">
    <citation type="submission" date="2022-12" db="EMBL/GenBank/DDBJ databases">
        <authorList>
            <person name="Webb A."/>
        </authorList>
    </citation>
    <scope>NUCLEOTIDE SEQUENCE</scope>
    <source>
        <strain evidence="8">Hp1</strain>
    </source>
</reference>
<dbReference type="PROSITE" id="PS51471">
    <property type="entry name" value="FE2OG_OXY"/>
    <property type="match status" value="1"/>
</dbReference>
<keyword evidence="3" id="KW-0847">Vitamin C</keyword>
<dbReference type="InterPro" id="IPR044862">
    <property type="entry name" value="Pro_4_hyd_alph_FE2OG_OXY"/>
</dbReference>
<dbReference type="Proteomes" id="UP001162031">
    <property type="component" value="Unassembled WGS sequence"/>
</dbReference>
<accession>A0AAV0TPD5</accession>
<proteinExistence type="predicted"/>
<keyword evidence="9" id="KW-1185">Reference proteome</keyword>
<dbReference type="SUPFAM" id="SSF51197">
    <property type="entry name" value="Clavaminate synthase-like"/>
    <property type="match status" value="1"/>
</dbReference>
<dbReference type="GO" id="GO:0071456">
    <property type="term" value="P:cellular response to hypoxia"/>
    <property type="evidence" value="ECO:0007669"/>
    <property type="project" value="TreeGrafter"/>
</dbReference>
<dbReference type="AlphaFoldDB" id="A0AAV0TPD5"/>
<dbReference type="InterPro" id="IPR006620">
    <property type="entry name" value="Pro_4_hyd_alph"/>
</dbReference>
<evidence type="ECO:0000259" key="7">
    <source>
        <dbReference type="PROSITE" id="PS51471"/>
    </source>
</evidence>
<dbReference type="InterPro" id="IPR051559">
    <property type="entry name" value="HIF_prolyl_hydroxylases"/>
</dbReference>
<dbReference type="SMART" id="SM00702">
    <property type="entry name" value="P4Hc"/>
    <property type="match status" value="1"/>
</dbReference>
<dbReference type="GO" id="GO:0031543">
    <property type="term" value="F:peptidyl-proline dioxygenase activity"/>
    <property type="evidence" value="ECO:0007669"/>
    <property type="project" value="TreeGrafter"/>
</dbReference>
<dbReference type="InterPro" id="IPR005123">
    <property type="entry name" value="Oxoglu/Fe-dep_dioxygenase_dom"/>
</dbReference>
<sequence>MPRFWRQRRCHSSSLQSLWPAQVRASAHWNTSRSLEVATRLLCDGYCVVHDAFPVAYLTQLRHEMKTLSRNGHLYPNATHIVQNGGAKKRGTNDRTATTLLLEKRGIWETELALPEIRRDETDVPFLKDFYDQQVVSTVLRHALPAWLGMSGQMVKVQYNAGQDACFPMHFDTYGDDGKCVTAVLYLNRGWAPAHGGELVLFPFPRERVVVQPQFGTLVLFSSQQMLHRVMPALCPRYALTTWLYHCPEPGWKAERDAFYRDRCIANGAVHASSDDEQVQCCSMIGKLLRSPLRRHLLKLIYAQEWTQSLRASHVQTDAFGQYMATHAHELQVIEAAVVQVLGRFRAKDGGKSSKLPRTKEELMQRFADEDSQKLLQALQLQWF</sequence>
<comment type="caution">
    <text evidence="8">The sequence shown here is derived from an EMBL/GenBank/DDBJ whole genome shotgun (WGS) entry which is preliminary data.</text>
</comment>
<keyword evidence="2" id="KW-0479">Metal-binding</keyword>
<evidence type="ECO:0000256" key="6">
    <source>
        <dbReference type="ARBA" id="ARBA00023004"/>
    </source>
</evidence>
<evidence type="ECO:0000256" key="5">
    <source>
        <dbReference type="ARBA" id="ARBA00023002"/>
    </source>
</evidence>
<organism evidence="8 9">
    <name type="scientific">Hyaloperonospora brassicae</name>
    <name type="common">Brassica downy mildew</name>
    <name type="synonym">Peronospora brassicae</name>
    <dbReference type="NCBI Taxonomy" id="162125"/>
    <lineage>
        <taxon>Eukaryota</taxon>
        <taxon>Sar</taxon>
        <taxon>Stramenopiles</taxon>
        <taxon>Oomycota</taxon>
        <taxon>Peronosporomycetes</taxon>
        <taxon>Peronosporales</taxon>
        <taxon>Peronosporaceae</taxon>
        <taxon>Hyaloperonospora</taxon>
    </lineage>
</organism>
<name>A0AAV0TPD5_HYABA</name>
<keyword evidence="6" id="KW-0408">Iron</keyword>
<comment type="cofactor">
    <cofactor evidence="1">
        <name>L-ascorbate</name>
        <dbReference type="ChEBI" id="CHEBI:38290"/>
    </cofactor>
</comment>
<dbReference type="PANTHER" id="PTHR12907">
    <property type="entry name" value="EGL NINE HOMOLOG-RELATED"/>
    <property type="match status" value="1"/>
</dbReference>
<dbReference type="EMBL" id="CANTFL010000570">
    <property type="protein sequence ID" value="CAI5724925.1"/>
    <property type="molecule type" value="Genomic_DNA"/>
</dbReference>
<dbReference type="GO" id="GO:0008198">
    <property type="term" value="F:ferrous iron binding"/>
    <property type="evidence" value="ECO:0007669"/>
    <property type="project" value="TreeGrafter"/>
</dbReference>
<dbReference type="PANTHER" id="PTHR12907:SF26">
    <property type="entry name" value="HIF PROLYL HYDROXYLASE, ISOFORM C"/>
    <property type="match status" value="1"/>
</dbReference>
<dbReference type="GO" id="GO:0031418">
    <property type="term" value="F:L-ascorbic acid binding"/>
    <property type="evidence" value="ECO:0007669"/>
    <property type="project" value="UniProtKB-KW"/>
</dbReference>
<evidence type="ECO:0000256" key="1">
    <source>
        <dbReference type="ARBA" id="ARBA00001961"/>
    </source>
</evidence>
<dbReference type="Pfam" id="PF13640">
    <property type="entry name" value="2OG-FeII_Oxy_3"/>
    <property type="match status" value="1"/>
</dbReference>
<evidence type="ECO:0000256" key="4">
    <source>
        <dbReference type="ARBA" id="ARBA00022964"/>
    </source>
</evidence>
<evidence type="ECO:0000313" key="9">
    <source>
        <dbReference type="Proteomes" id="UP001162031"/>
    </source>
</evidence>
<protein>
    <recommendedName>
        <fullName evidence="7">Fe2OG dioxygenase domain-containing protein</fullName>
    </recommendedName>
</protein>
<feature type="domain" description="Fe2OG dioxygenase" evidence="7">
    <location>
        <begin position="150"/>
        <end position="246"/>
    </location>
</feature>
<evidence type="ECO:0000256" key="2">
    <source>
        <dbReference type="ARBA" id="ARBA00022723"/>
    </source>
</evidence>
<dbReference type="Gene3D" id="2.60.120.620">
    <property type="entry name" value="q2cbj1_9rhob like domain"/>
    <property type="match status" value="1"/>
</dbReference>
<keyword evidence="4" id="KW-0223">Dioxygenase</keyword>
<gene>
    <name evidence="8" type="ORF">HBR001_LOCUS3478</name>
</gene>